<reference evidence="4 5" key="1">
    <citation type="journal article" date="2011" name="Syst. Appl. Microbiol.">
        <title>Defluviimonas denitrificans gen. nov., sp. nov., and Pararhodobacter aggregans gen. nov., sp. nov., non-phototrophic Rhodobacteraceae from the biofilter of a marine aquaculture.</title>
        <authorList>
            <person name="Foesel B.U."/>
            <person name="Drake H.L."/>
            <person name="Schramm A."/>
        </authorList>
    </citation>
    <scope>NUCLEOTIDE SEQUENCE [LARGE SCALE GENOMIC DNA]</scope>
    <source>
        <strain evidence="4 5">D1-19</strain>
    </source>
</reference>
<keyword evidence="2" id="KW-0732">Signal</keyword>
<comment type="subcellular location">
    <subcellularLocation>
        <location evidence="1">Periplasm</location>
    </subcellularLocation>
</comment>
<dbReference type="Proteomes" id="UP000244810">
    <property type="component" value="Unassembled WGS sequence"/>
</dbReference>
<dbReference type="NCBIfam" id="NF037995">
    <property type="entry name" value="TRAP_S1"/>
    <property type="match status" value="1"/>
</dbReference>
<dbReference type="InterPro" id="IPR018389">
    <property type="entry name" value="DctP_fam"/>
</dbReference>
<evidence type="ECO:0000256" key="2">
    <source>
        <dbReference type="ARBA" id="ARBA00022729"/>
    </source>
</evidence>
<keyword evidence="3" id="KW-0574">Periplasm</keyword>
<accession>A0A2T7UKR9</accession>
<dbReference type="EMBL" id="QDDR01000016">
    <property type="protein sequence ID" value="PVE45280.1"/>
    <property type="molecule type" value="Genomic_DNA"/>
</dbReference>
<gene>
    <name evidence="4" type="ORF">DDE23_22170</name>
</gene>
<proteinExistence type="predicted"/>
<keyword evidence="5" id="KW-1185">Reference proteome</keyword>
<evidence type="ECO:0000313" key="5">
    <source>
        <dbReference type="Proteomes" id="UP000244810"/>
    </source>
</evidence>
<dbReference type="PANTHER" id="PTHR33376:SF15">
    <property type="entry name" value="BLL6794 PROTEIN"/>
    <property type="match status" value="1"/>
</dbReference>
<comment type="caution">
    <text evidence="4">The sequence shown here is derived from an EMBL/GenBank/DDBJ whole genome shotgun (WGS) entry which is preliminary data.</text>
</comment>
<dbReference type="GO" id="GO:0055085">
    <property type="term" value="P:transmembrane transport"/>
    <property type="evidence" value="ECO:0007669"/>
    <property type="project" value="InterPro"/>
</dbReference>
<dbReference type="SUPFAM" id="SSF53850">
    <property type="entry name" value="Periplasmic binding protein-like II"/>
    <property type="match status" value="1"/>
</dbReference>
<dbReference type="InterPro" id="IPR038404">
    <property type="entry name" value="TRAP_DctP_sf"/>
</dbReference>
<organism evidence="4 5">
    <name type="scientific">Pararhodobacter aggregans</name>
    <dbReference type="NCBI Taxonomy" id="404875"/>
    <lineage>
        <taxon>Bacteria</taxon>
        <taxon>Pseudomonadati</taxon>
        <taxon>Pseudomonadota</taxon>
        <taxon>Alphaproteobacteria</taxon>
        <taxon>Rhodobacterales</taxon>
        <taxon>Paracoccaceae</taxon>
        <taxon>Pararhodobacter</taxon>
    </lineage>
</organism>
<dbReference type="Gene3D" id="3.40.190.170">
    <property type="entry name" value="Bacterial extracellular solute-binding protein, family 7"/>
    <property type="match status" value="1"/>
</dbReference>
<dbReference type="AlphaFoldDB" id="A0A2T7UKR9"/>
<dbReference type="Pfam" id="PF03480">
    <property type="entry name" value="DctP"/>
    <property type="match status" value="1"/>
</dbReference>
<evidence type="ECO:0000313" key="4">
    <source>
        <dbReference type="EMBL" id="PVE45280.1"/>
    </source>
</evidence>
<name>A0A2T7UKR9_9RHOB</name>
<evidence type="ECO:0000256" key="3">
    <source>
        <dbReference type="ARBA" id="ARBA00022764"/>
    </source>
</evidence>
<dbReference type="PANTHER" id="PTHR33376">
    <property type="match status" value="1"/>
</dbReference>
<evidence type="ECO:0008006" key="6">
    <source>
        <dbReference type="Google" id="ProtNLM"/>
    </source>
</evidence>
<evidence type="ECO:0000256" key="1">
    <source>
        <dbReference type="ARBA" id="ARBA00004418"/>
    </source>
</evidence>
<sequence length="408" mass="44223">MKGACWTASCRPCAASRPIPTPFGRRSRLPARCSPAFRGGRGQDPIRRAPVGQFTLGGETMTTKTKTASRRFARSLTAALALSLLPMAAPAQQHLRFATAQAPDSIIMRCCYQPWIDALNEGSNGTLEVAPYPPPFAAADNMWDRVTAGVADIGNMITYATGLPFQRTAVASLPGLASNAEAASAALWRLYEQGMLDDTFEQVHVLGLYTPMALSLYSRTPVQSLDDLAGMRVRSTGRETSAALTALGASPVSISFSEAYQAISRGVVDGAVGNGNSLVVFRFNEMLEYEVDNVSFGLSVIAFIMNRDSYANLEPEARASIDAWSGERLSRHLGREQDVLRAQFNDQLIEAGTLHQYSLPDEERALWLERLAPITETWLAETDNGQAVYDAFVAEYNAVLAEIEAAAN</sequence>
<dbReference type="GO" id="GO:0042597">
    <property type="term" value="C:periplasmic space"/>
    <property type="evidence" value="ECO:0007669"/>
    <property type="project" value="UniProtKB-SubCell"/>
</dbReference>
<protein>
    <recommendedName>
        <fullName evidence="6">C4-dicarboxylate ABC transporter substrate-binding protein</fullName>
    </recommendedName>
</protein>